<dbReference type="Gene3D" id="2.60.40.10">
    <property type="entry name" value="Immunoglobulins"/>
    <property type="match status" value="1"/>
</dbReference>
<dbReference type="InterPro" id="IPR005084">
    <property type="entry name" value="CBM6"/>
</dbReference>
<dbReference type="Proteomes" id="UP000631670">
    <property type="component" value="Unassembled WGS sequence"/>
</dbReference>
<name>A0ABR9HY32_9PSEU</name>
<dbReference type="PROSITE" id="PS50231">
    <property type="entry name" value="RICIN_B_LECTIN"/>
    <property type="match status" value="1"/>
</dbReference>
<dbReference type="InterPro" id="IPR012938">
    <property type="entry name" value="Glc/Sorbosone_DH"/>
</dbReference>
<dbReference type="Gene3D" id="2.60.120.260">
    <property type="entry name" value="Galactose-binding domain-like"/>
    <property type="match status" value="1"/>
</dbReference>
<evidence type="ECO:0000256" key="2">
    <source>
        <dbReference type="SAM" id="SignalP"/>
    </source>
</evidence>
<sequence>MSGFSALRRGALAVAGVLAAALVPVLATPVNAAAPAAAAALPPDSKFQKVTLHTETANPMALDVAPDGRVFYIDRLGDVKVVKPNGTTVLSTHLDVFTANESGGLNIAVDPGFATNQWVYVYYSPNSAGNVDRLSRFTVTGDTIDRSTEKVVLDVPVQRAECCHHGAGMVIDKKNGNLWLSPGDNTNPFASDGYSPLDRRSGRAYWDAERTAGNTNSLSGKVLRIHPETNGTYTIPSGNLFAPGTANTRPEIYTMGERNPFRMGLDPKTGYPLVANYGPDAGSANANRGPENTVEWDVVSKPGNAGWPFCIGPNLAYNQYDFATGTSGAKFDCAGGPTNSSPNNTGLTKLPPAIPAQVYYHYTADPAHFPQLSGGAPMAGPVYRYDPDLASTRKWPVDFDGRAVFAEWNTSSMYTFQLDSGGTNVTSIDPLLPSVKFNRPMDFKFGPDGALYVIEWGTGYGGGNSDASIDRVDYLGGGSAAPVAKAAADRTSGPAPLTVNFSSAGSADPGGSTLRYSWNFGDGTTSTAANPSHTYAAGNYTAVLTVTNSAGATGTASVAITAGNTAPTVTITDPPAGGLFEWGDKVNFAVTVTDPEDGTIDCSQVTVQAYLGHDEHGHPLDQYHGCTAEVQTTLSSGHNENDNIFYVVEASYTDKGGAGGSGPITGRAQVILQPKVKQAEFFTATGRTADGKGTDTAGVTVEAATDPMGGGSSAAFVQDGDWWSFDPIALDNITGLSVRASSGGSGGTLEVRRNAPDGALVASVPITGTGGWQNWQDFAVSLASPPTGTGKLYFVARNPAGQGGAAYLFNVNWVHFTGSGVGQPGTPASGKQIVGTQSGRCVEVPNSSTANGTQVQLRDCGSQAANQQWTYTSGKQLVVYGNKCLDASGQGTANGTQVIIWDCHSQVNQQWNVNTNGTITGVQSGLCLDANAQGTANGTKIILWSCGGQANQQWSLR</sequence>
<dbReference type="InterPro" id="IPR013783">
    <property type="entry name" value="Ig-like_fold"/>
</dbReference>
<keyword evidence="1 2" id="KW-0732">Signal</keyword>
<proteinExistence type="predicted"/>
<dbReference type="InterPro" id="IPR006311">
    <property type="entry name" value="TAT_signal"/>
</dbReference>
<comment type="caution">
    <text evidence="5">The sequence shown here is derived from an EMBL/GenBank/DDBJ whole genome shotgun (WGS) entry which is preliminary data.</text>
</comment>
<dbReference type="SUPFAM" id="SSF50952">
    <property type="entry name" value="Soluble quinoprotein glucose dehydrogenase"/>
    <property type="match status" value="1"/>
</dbReference>
<dbReference type="Pfam" id="PF03422">
    <property type="entry name" value="CBM_6"/>
    <property type="match status" value="1"/>
</dbReference>
<gene>
    <name evidence="5" type="ORF">H4696_002944</name>
</gene>
<dbReference type="InterPro" id="IPR006584">
    <property type="entry name" value="Cellulose-bd_IV"/>
</dbReference>
<keyword evidence="6" id="KW-1185">Reference proteome</keyword>
<dbReference type="SMART" id="SM00458">
    <property type="entry name" value="RICIN"/>
    <property type="match status" value="1"/>
</dbReference>
<dbReference type="SMART" id="SM00089">
    <property type="entry name" value="PKD"/>
    <property type="match status" value="1"/>
</dbReference>
<dbReference type="CDD" id="cd04084">
    <property type="entry name" value="CBM6_xylanase-like"/>
    <property type="match status" value="1"/>
</dbReference>
<dbReference type="Pfam" id="PF18911">
    <property type="entry name" value="PKD_4"/>
    <property type="match status" value="1"/>
</dbReference>
<dbReference type="PANTHER" id="PTHR19328:SF75">
    <property type="entry name" value="ALDOSE SUGAR DEHYDROGENASE YLII"/>
    <property type="match status" value="1"/>
</dbReference>
<dbReference type="PROSITE" id="PS51318">
    <property type="entry name" value="TAT"/>
    <property type="match status" value="1"/>
</dbReference>
<dbReference type="CDD" id="cd00146">
    <property type="entry name" value="PKD"/>
    <property type="match status" value="1"/>
</dbReference>
<dbReference type="Gene3D" id="2.120.10.30">
    <property type="entry name" value="TolB, C-terminal domain"/>
    <property type="match status" value="1"/>
</dbReference>
<dbReference type="InterPro" id="IPR011042">
    <property type="entry name" value="6-blade_b-propeller_TolB-like"/>
</dbReference>
<dbReference type="SUPFAM" id="SSF50370">
    <property type="entry name" value="Ricin B-like lectins"/>
    <property type="match status" value="1"/>
</dbReference>
<dbReference type="Gene3D" id="2.80.10.50">
    <property type="match status" value="1"/>
</dbReference>
<organism evidence="5 6">
    <name type="scientific">Amycolatopsis lexingtonensis</name>
    <dbReference type="NCBI Taxonomy" id="218822"/>
    <lineage>
        <taxon>Bacteria</taxon>
        <taxon>Bacillati</taxon>
        <taxon>Actinomycetota</taxon>
        <taxon>Actinomycetes</taxon>
        <taxon>Pseudonocardiales</taxon>
        <taxon>Pseudonocardiaceae</taxon>
        <taxon>Amycolatopsis</taxon>
    </lineage>
</organism>
<dbReference type="PANTHER" id="PTHR19328">
    <property type="entry name" value="HEDGEHOG-INTERACTING PROTEIN"/>
    <property type="match status" value="1"/>
</dbReference>
<dbReference type="InterPro" id="IPR011041">
    <property type="entry name" value="Quinoprot_gluc/sorb_DH_b-prop"/>
</dbReference>
<dbReference type="InterPro" id="IPR008979">
    <property type="entry name" value="Galactose-bd-like_sf"/>
</dbReference>
<dbReference type="CDD" id="cd23418">
    <property type="entry name" value="beta-trefoil_Ricin_XLN-like"/>
    <property type="match status" value="1"/>
</dbReference>
<dbReference type="EMBL" id="JADBEG010000001">
    <property type="protein sequence ID" value="MBE1495844.1"/>
    <property type="molecule type" value="Genomic_DNA"/>
</dbReference>
<evidence type="ECO:0000313" key="5">
    <source>
        <dbReference type="EMBL" id="MBE1495844.1"/>
    </source>
</evidence>
<evidence type="ECO:0000313" key="6">
    <source>
        <dbReference type="Proteomes" id="UP000631670"/>
    </source>
</evidence>
<feature type="chain" id="PRO_5047524743" evidence="2">
    <location>
        <begin position="33"/>
        <end position="957"/>
    </location>
</feature>
<dbReference type="InterPro" id="IPR035992">
    <property type="entry name" value="Ricin_B-like_lectins"/>
</dbReference>
<dbReference type="InterPro" id="IPR022409">
    <property type="entry name" value="PKD/Chitinase_dom"/>
</dbReference>
<evidence type="ECO:0000259" key="4">
    <source>
        <dbReference type="PROSITE" id="PS51175"/>
    </source>
</evidence>
<reference evidence="5 6" key="1">
    <citation type="submission" date="2020-10" db="EMBL/GenBank/DDBJ databases">
        <title>Sequencing the genomes of 1000 actinobacteria strains.</title>
        <authorList>
            <person name="Klenk H.-P."/>
        </authorList>
    </citation>
    <scope>NUCLEOTIDE SEQUENCE [LARGE SCALE GENOMIC DNA]</scope>
    <source>
        <strain evidence="5 6">DSM 44653</strain>
    </source>
</reference>
<feature type="domain" description="PKD" evidence="3">
    <location>
        <begin position="482"/>
        <end position="562"/>
    </location>
</feature>
<dbReference type="PROSITE" id="PS51175">
    <property type="entry name" value="CBM6"/>
    <property type="match status" value="1"/>
</dbReference>
<dbReference type="InterPro" id="IPR035986">
    <property type="entry name" value="PKD_dom_sf"/>
</dbReference>
<dbReference type="SUPFAM" id="SSF49785">
    <property type="entry name" value="Galactose-binding domain-like"/>
    <property type="match status" value="1"/>
</dbReference>
<dbReference type="PROSITE" id="PS50093">
    <property type="entry name" value="PKD"/>
    <property type="match status" value="1"/>
</dbReference>
<accession>A0ABR9HY32</accession>
<dbReference type="Pfam" id="PF07995">
    <property type="entry name" value="GSDH"/>
    <property type="match status" value="1"/>
</dbReference>
<protein>
    <submittedName>
        <fullName evidence="5">Glucose/arabinose dehydrogenase</fullName>
    </submittedName>
</protein>
<dbReference type="RefSeq" id="WP_086861388.1">
    <property type="nucleotide sequence ID" value="NZ_JADBEG010000001.1"/>
</dbReference>
<evidence type="ECO:0000259" key="3">
    <source>
        <dbReference type="PROSITE" id="PS50093"/>
    </source>
</evidence>
<feature type="domain" description="CBM6" evidence="4">
    <location>
        <begin position="674"/>
        <end position="817"/>
    </location>
</feature>
<evidence type="ECO:0000256" key="1">
    <source>
        <dbReference type="ARBA" id="ARBA00022729"/>
    </source>
</evidence>
<dbReference type="SUPFAM" id="SSF49299">
    <property type="entry name" value="PKD domain"/>
    <property type="match status" value="1"/>
</dbReference>
<dbReference type="InterPro" id="IPR000772">
    <property type="entry name" value="Ricin_B_lectin"/>
</dbReference>
<dbReference type="Pfam" id="PF00652">
    <property type="entry name" value="Ricin_B_lectin"/>
    <property type="match status" value="1"/>
</dbReference>
<dbReference type="SMART" id="SM00606">
    <property type="entry name" value="CBD_IV"/>
    <property type="match status" value="1"/>
</dbReference>
<feature type="signal peptide" evidence="2">
    <location>
        <begin position="1"/>
        <end position="32"/>
    </location>
</feature>
<dbReference type="InterPro" id="IPR000601">
    <property type="entry name" value="PKD_dom"/>
</dbReference>